<evidence type="ECO:0000256" key="15">
    <source>
        <dbReference type="SAM" id="SignalP"/>
    </source>
</evidence>
<accession>L8H6C3</accession>
<keyword evidence="7 14" id="KW-1133">Transmembrane helix</keyword>
<evidence type="ECO:0000256" key="3">
    <source>
        <dbReference type="ARBA" id="ARBA00012513"/>
    </source>
</evidence>
<evidence type="ECO:0000256" key="7">
    <source>
        <dbReference type="ARBA" id="ARBA00022989"/>
    </source>
</evidence>
<feature type="signal peptide" evidence="15">
    <location>
        <begin position="1"/>
        <end position="20"/>
    </location>
</feature>
<evidence type="ECO:0000256" key="2">
    <source>
        <dbReference type="ARBA" id="ARBA00004613"/>
    </source>
</evidence>
<keyword evidence="4" id="KW-0964">Secreted</keyword>
<evidence type="ECO:0000256" key="5">
    <source>
        <dbReference type="ARBA" id="ARBA00022692"/>
    </source>
</evidence>
<dbReference type="RefSeq" id="XP_004342449.1">
    <property type="nucleotide sequence ID" value="XM_004342400.1"/>
</dbReference>
<dbReference type="VEuPathDB" id="AmoebaDB:ACA1_030080"/>
<evidence type="ECO:0000256" key="8">
    <source>
        <dbReference type="ARBA" id="ARBA00023136"/>
    </source>
</evidence>
<dbReference type="Proteomes" id="UP000011083">
    <property type="component" value="Unassembled WGS sequence"/>
</dbReference>
<evidence type="ECO:0000256" key="11">
    <source>
        <dbReference type="ARBA" id="ARBA00023180"/>
    </source>
</evidence>
<keyword evidence="17" id="KW-1185">Reference proteome</keyword>
<comment type="subcellular location">
    <subcellularLocation>
        <location evidence="1">Membrane</location>
        <topology evidence="1">Single-pass type I membrane protein</topology>
    </subcellularLocation>
    <subcellularLocation>
        <location evidence="2">Secreted</location>
    </subcellularLocation>
</comment>
<evidence type="ECO:0000256" key="10">
    <source>
        <dbReference type="ARBA" id="ARBA00023170"/>
    </source>
</evidence>
<feature type="chain" id="PRO_5003990455" description="non-specific serine/threonine protein kinase" evidence="15">
    <location>
        <begin position="21"/>
        <end position="1300"/>
    </location>
</feature>
<comment type="catalytic activity">
    <reaction evidence="12">
        <text>L-threonyl-[protein] + ATP = O-phospho-L-threonyl-[protein] + ADP + H(+)</text>
        <dbReference type="Rhea" id="RHEA:46608"/>
        <dbReference type="Rhea" id="RHEA-COMP:11060"/>
        <dbReference type="Rhea" id="RHEA-COMP:11605"/>
        <dbReference type="ChEBI" id="CHEBI:15378"/>
        <dbReference type="ChEBI" id="CHEBI:30013"/>
        <dbReference type="ChEBI" id="CHEBI:30616"/>
        <dbReference type="ChEBI" id="CHEBI:61977"/>
        <dbReference type="ChEBI" id="CHEBI:456216"/>
        <dbReference type="EC" id="2.7.11.1"/>
    </reaction>
</comment>
<dbReference type="InterPro" id="IPR009091">
    <property type="entry name" value="RCC1/BLIP-II"/>
</dbReference>
<dbReference type="PANTHER" id="PTHR47460:SF1">
    <property type="entry name" value="SERINE_THREONINE-PROTEIN KINASE-LIKE PROTEIN ACR4"/>
    <property type="match status" value="1"/>
</dbReference>
<protein>
    <recommendedName>
        <fullName evidence="3">non-specific serine/threonine protein kinase</fullName>
        <ecNumber evidence="3">2.7.11.1</ecNumber>
    </recommendedName>
</protein>
<evidence type="ECO:0000256" key="9">
    <source>
        <dbReference type="ARBA" id="ARBA00023157"/>
    </source>
</evidence>
<dbReference type="PRINTS" id="PR01857">
    <property type="entry name" value="ADAMTSFAMILY"/>
</dbReference>
<name>L8H6C3_ACACF</name>
<gene>
    <name evidence="16" type="ORF">ACA1_030080</name>
</gene>
<evidence type="ECO:0000256" key="1">
    <source>
        <dbReference type="ARBA" id="ARBA00004479"/>
    </source>
</evidence>
<keyword evidence="6 15" id="KW-0732">Signal</keyword>
<keyword evidence="8 14" id="KW-0472">Membrane</keyword>
<evidence type="ECO:0000256" key="6">
    <source>
        <dbReference type="ARBA" id="ARBA00022729"/>
    </source>
</evidence>
<keyword evidence="9" id="KW-1015">Disulfide bond</keyword>
<dbReference type="EMBL" id="KB007922">
    <property type="protein sequence ID" value="ELR20298.1"/>
    <property type="molecule type" value="Genomic_DNA"/>
</dbReference>
<keyword evidence="10" id="KW-0675">Receptor</keyword>
<dbReference type="PANTHER" id="PTHR47460">
    <property type="entry name" value="SERINE/THREONINE-PROTEIN KINASE-LIKE PROTEIN ACR4"/>
    <property type="match status" value="1"/>
</dbReference>
<dbReference type="SUPFAM" id="SSF50985">
    <property type="entry name" value="RCC1/BLIP-II"/>
    <property type="match status" value="1"/>
</dbReference>
<keyword evidence="11" id="KW-0325">Glycoprotein</keyword>
<dbReference type="OMA" id="CIVCHDT"/>
<evidence type="ECO:0000313" key="16">
    <source>
        <dbReference type="EMBL" id="ELR20298.1"/>
    </source>
</evidence>
<keyword evidence="5 14" id="KW-0812">Transmembrane</keyword>
<dbReference type="GO" id="GO:0004674">
    <property type="term" value="F:protein serine/threonine kinase activity"/>
    <property type="evidence" value="ECO:0007669"/>
    <property type="project" value="UniProtKB-KW"/>
</dbReference>
<dbReference type="InterPro" id="IPR013273">
    <property type="entry name" value="ADAMTS/ADAMTS-like"/>
</dbReference>
<organism evidence="16 17">
    <name type="scientific">Acanthamoeba castellanii (strain ATCC 30010 / Neff)</name>
    <dbReference type="NCBI Taxonomy" id="1257118"/>
    <lineage>
        <taxon>Eukaryota</taxon>
        <taxon>Amoebozoa</taxon>
        <taxon>Discosea</taxon>
        <taxon>Longamoebia</taxon>
        <taxon>Centramoebida</taxon>
        <taxon>Acanthamoebidae</taxon>
        <taxon>Acanthamoeba</taxon>
    </lineage>
</organism>
<evidence type="ECO:0000256" key="4">
    <source>
        <dbReference type="ARBA" id="ARBA00022525"/>
    </source>
</evidence>
<dbReference type="GO" id="GO:0016020">
    <property type="term" value="C:membrane"/>
    <property type="evidence" value="ECO:0007669"/>
    <property type="project" value="UniProtKB-SubCell"/>
</dbReference>
<dbReference type="Gene3D" id="2.130.10.30">
    <property type="entry name" value="Regulator of chromosome condensation 1/beta-lactamase-inhibitor protein II"/>
    <property type="match status" value="2"/>
</dbReference>
<comment type="catalytic activity">
    <reaction evidence="13">
        <text>L-seryl-[protein] + ATP = O-phospho-L-seryl-[protein] + ADP + H(+)</text>
        <dbReference type="Rhea" id="RHEA:17989"/>
        <dbReference type="Rhea" id="RHEA-COMP:9863"/>
        <dbReference type="Rhea" id="RHEA-COMP:11604"/>
        <dbReference type="ChEBI" id="CHEBI:15378"/>
        <dbReference type="ChEBI" id="CHEBI:29999"/>
        <dbReference type="ChEBI" id="CHEBI:30616"/>
        <dbReference type="ChEBI" id="CHEBI:83421"/>
        <dbReference type="ChEBI" id="CHEBI:456216"/>
        <dbReference type="EC" id="2.7.11.1"/>
    </reaction>
</comment>
<evidence type="ECO:0000313" key="17">
    <source>
        <dbReference type="Proteomes" id="UP000011083"/>
    </source>
</evidence>
<dbReference type="EC" id="2.7.11.1" evidence="3"/>
<dbReference type="GeneID" id="14921146"/>
<evidence type="ECO:0000256" key="13">
    <source>
        <dbReference type="ARBA" id="ARBA00048679"/>
    </source>
</evidence>
<dbReference type="GO" id="GO:0005576">
    <property type="term" value="C:extracellular region"/>
    <property type="evidence" value="ECO:0007669"/>
    <property type="project" value="UniProtKB-SubCell"/>
</dbReference>
<dbReference type="KEGG" id="acan:ACA1_030080"/>
<evidence type="ECO:0000256" key="12">
    <source>
        <dbReference type="ARBA" id="ARBA00047899"/>
    </source>
</evidence>
<feature type="transmembrane region" description="Helical" evidence="14">
    <location>
        <begin position="1264"/>
        <end position="1294"/>
    </location>
</feature>
<sequence>MWEDKLLYLLLLVLASVALASGLATTKPQLFAHPTYACALRSTGHVDCWGHGPSGASVAAPTNQQFWAISSGVSFACALAYDGYVQCWGEEAMSYSSTAQSIMVRDQSMCVRTDDLRFDCRGAEIEMNGNHSFSQVAFTQNRACGILADTGSPICWSQKAFGQVHESMVLAQIVMGDSWACGVEQGTGALRCLAPVAPPPVGSPPPQPPPGAFLPGTLVSNRDDFCALNANHFAACWGNSSPAKPAGSIGATAFVQLTLGEGFVCGLQADGSPLCWGNNAHGVLNPPAGVRFVLLAASRGYACGMRDDEVTVCWGDAAPTNRPCPTACFGNGTLDAAECRCQCPSVDRDCTCPVDTCNNGGRVLNDGACSCECHNACAGAGCVRTADCSCRCGATQPHPNLGAVPDSAPASALSYRIAGAESTFPVERLTGQAIAGATECSQALLYLRLLDTAAWSGASCADSGSLFMGANMANLDINQHPLASVRLSGDQDGGWLYRIVKCVPTTNTLLLCPRNWLMDSVHCPGSDRDCSQCLPLGRGLTDTADYETTCTEGPAPAQAAQLRSVVLAGGYAGYHAEPNGTLWCVPLPPGVTCATRFLMFRAQEWRVDLGALLVKLHADGNGDYQYVYRGCSGTATVPSSLLLKPYQWTLSPAHCPHLDCSLCLAASQGYCLTSHMAPYGLEAVFNSLNTSVSLSWGDSGAPPGTNYAVYLRSANGSPIRYITTARQLEISLEGTGMGPRLQAKVVRVYCPTTCAAGGCSSNSLAGVQLARSVAERDECEDGLVDCMGVCNGTALRNPCGVCALPENYHRGDGYWVDCANTCGGSAYVGECGVCVDGRSGLPPNAHKDCQGTCFGKATRDECGVCHAQGDDSSSRDCTGVCGGKAVVDECGECVLGTTGREFNAAKDCAGQCFGGRLPTDPACQCEGERLDKCFVCGGDNSTCAGCDGVPNSGLVRDLCGVCGGDNTTCCFLPFAQATVVIRDFQAIAVRSTLDAGETLLVQNLHAGRDYTVTLERLGGDDDDDSGAKRQLSFFSPTLRPGNSLHIEISQPGQYRLTTVESSTVSTHLTVRYNAKTTDACGRCIDRSDLLNYDASLLAHVAAYEHGCAVMESNNVHAWFATTHYRDAALALHATTRVAQRTENYRSAPTRHLLRLVKPQMVDTSVWSAVDQRLAVGDVVVLENRDLLDHVVSIIGPQPMPDVVLDRGTVAVAGPVLTPGSYRVVSRSHLINTTFTVEFAFACTVHAHDDEEQQPQPATTAAGRYHAAVIGLTLVGSFTLAALLAAAIVVAAIHLRPRREQ</sequence>
<evidence type="ECO:0000256" key="14">
    <source>
        <dbReference type="SAM" id="Phobius"/>
    </source>
</evidence>
<dbReference type="OrthoDB" id="5970478at2759"/>
<proteinExistence type="predicted"/>
<dbReference type="GO" id="GO:0030198">
    <property type="term" value="P:extracellular matrix organization"/>
    <property type="evidence" value="ECO:0007669"/>
    <property type="project" value="InterPro"/>
</dbReference>
<reference evidence="16 17" key="1">
    <citation type="journal article" date="2013" name="Genome Biol.">
        <title>Genome of Acanthamoeba castellanii highlights extensive lateral gene transfer and early evolution of tyrosine kinase signaling.</title>
        <authorList>
            <person name="Clarke M."/>
            <person name="Lohan A.J."/>
            <person name="Liu B."/>
            <person name="Lagkouvardos I."/>
            <person name="Roy S."/>
            <person name="Zafar N."/>
            <person name="Bertelli C."/>
            <person name="Schilde C."/>
            <person name="Kianianmomeni A."/>
            <person name="Burglin T.R."/>
            <person name="Frech C."/>
            <person name="Turcotte B."/>
            <person name="Kopec K.O."/>
            <person name="Synnott J.M."/>
            <person name="Choo C."/>
            <person name="Paponov I."/>
            <person name="Finkler A."/>
            <person name="Soon Heng Tan C."/>
            <person name="Hutchins A.P."/>
            <person name="Weinmeier T."/>
            <person name="Rattei T."/>
            <person name="Chu J.S."/>
            <person name="Gimenez G."/>
            <person name="Irimia M."/>
            <person name="Rigden D.J."/>
            <person name="Fitzpatrick D.A."/>
            <person name="Lorenzo-Morales J."/>
            <person name="Bateman A."/>
            <person name="Chiu C.H."/>
            <person name="Tang P."/>
            <person name="Hegemann P."/>
            <person name="Fromm H."/>
            <person name="Raoult D."/>
            <person name="Greub G."/>
            <person name="Miranda-Saavedra D."/>
            <person name="Chen N."/>
            <person name="Nash P."/>
            <person name="Ginger M.L."/>
            <person name="Horn M."/>
            <person name="Schaap P."/>
            <person name="Caler L."/>
            <person name="Loftus B."/>
        </authorList>
    </citation>
    <scope>NUCLEOTIDE SEQUENCE [LARGE SCALE GENOMIC DNA]</scope>
    <source>
        <strain evidence="16 17">Neff</strain>
    </source>
</reference>